<reference evidence="4" key="1">
    <citation type="journal article" date="2015" name="PLoS Genet.">
        <title>Genome Sequence and Transcriptome Analyses of Chrysochromulina tobin: Metabolic Tools for Enhanced Algal Fitness in the Prominent Order Prymnesiales (Haptophyceae).</title>
        <authorList>
            <person name="Hovde B.T."/>
            <person name="Deodato C.R."/>
            <person name="Hunsperger H.M."/>
            <person name="Ryken S.A."/>
            <person name="Yost W."/>
            <person name="Jha R.K."/>
            <person name="Patterson J."/>
            <person name="Monnat R.J. Jr."/>
            <person name="Barlow S.B."/>
            <person name="Starkenburg S.R."/>
            <person name="Cattolico R.A."/>
        </authorList>
    </citation>
    <scope>NUCLEOTIDE SEQUENCE</scope>
    <source>
        <strain evidence="4">CCMP291</strain>
    </source>
</reference>
<evidence type="ECO:0000313" key="4">
    <source>
        <dbReference type="Proteomes" id="UP000037460"/>
    </source>
</evidence>
<dbReference type="AlphaFoldDB" id="A0A0M0J5P6"/>
<evidence type="ECO:0000313" key="3">
    <source>
        <dbReference type="EMBL" id="KOO21805.1"/>
    </source>
</evidence>
<gene>
    <name evidence="3" type="ORF">Ctob_004244</name>
</gene>
<dbReference type="EMBL" id="JWZX01003333">
    <property type="protein sequence ID" value="KOO21805.1"/>
    <property type="molecule type" value="Genomic_DNA"/>
</dbReference>
<sequence length="803" mass="85039">MLRTLCLSLGLSLFVATTAQGPKAENMNGDYPLSATPGADKSGSKFPKRFSDYPGDVEFFDLYSPMIRSTYGEVFWTLLDPVPLPQAIVAKYAGKGMAVVGFETNQVRRTATGEEVSVPINVAYNHHFESTMTGNKSVLEKVKLGGPDDPRRHGHGHGSTTADYAWVVRELSPGIKVGGKTLPTSQDFGGANGGEYRKSFHGYAPGYVQVIESPTTWHITPMQIDTWNRDLMSLDGSTPFVPGPLPASALVSRLAQRAPQAGYVPLSSGQVGGCEGAVGSPKSAAECFAAAKGLGSSLCGASMTTHSVESKTVPAGCALTLTPSAATSAASGAATGAATGAVSCAATWNSAPPESPTSPCGGKAKDHAGKRRAAGVVSALSGWHLEVSLSEPNQTATLTITGPADEWFGVGFNATTMGGGAPGDPTGPYAILVGGGDGEVSERRLYNHAAGELLEPSIKVLSSAVLDGKRTLVLERPLNGTTPQHFSFRLEDDAQGDASLLSIISAIGSGPTFGLDHHSQKTTTTLALLQLEAPMCICPAPEPAFGFAKGTLEYIDPVTNSSKGKVGFDNTCAPPPRMDTLAEKNPACDLRTYAGGQIACHHEWVLLDADQPTPWADQPLEYQLKFRYWVQPYDPSFHTNVYRNTWGLGSPVEYDVAQCAPGTPTAQCNHTITSLGIFQPKPSATSPHQRLVKANFHCHAPTCLAISLYTCDPAVHTSCQNKTLLCEERPIYGGRGDPRLAGTVYDEPGYIAQPPCVWGRSEHGLEPPPLISGVNLYAEATTNNTYGHHGEMAWLQVYYLEED</sequence>
<protein>
    <submittedName>
        <fullName evidence="3">Uncharacterized protein</fullName>
    </submittedName>
</protein>
<dbReference type="OrthoDB" id="415098at2759"/>
<keyword evidence="4" id="KW-1185">Reference proteome</keyword>
<accession>A0A0M0J5P6</accession>
<keyword evidence="2" id="KW-0732">Signal</keyword>
<feature type="chain" id="PRO_5005601523" evidence="2">
    <location>
        <begin position="20"/>
        <end position="803"/>
    </location>
</feature>
<comment type="caution">
    <text evidence="3">The sequence shown here is derived from an EMBL/GenBank/DDBJ whole genome shotgun (WGS) entry which is preliminary data.</text>
</comment>
<organism evidence="3 4">
    <name type="scientific">Chrysochromulina tobinii</name>
    <dbReference type="NCBI Taxonomy" id="1460289"/>
    <lineage>
        <taxon>Eukaryota</taxon>
        <taxon>Haptista</taxon>
        <taxon>Haptophyta</taxon>
        <taxon>Prymnesiophyceae</taxon>
        <taxon>Prymnesiales</taxon>
        <taxon>Chrysochromulinaceae</taxon>
        <taxon>Chrysochromulina</taxon>
    </lineage>
</organism>
<evidence type="ECO:0000256" key="1">
    <source>
        <dbReference type="SAM" id="MobiDB-lite"/>
    </source>
</evidence>
<evidence type="ECO:0000256" key="2">
    <source>
        <dbReference type="SAM" id="SignalP"/>
    </source>
</evidence>
<feature type="signal peptide" evidence="2">
    <location>
        <begin position="1"/>
        <end position="19"/>
    </location>
</feature>
<name>A0A0M0J5P6_9EUKA</name>
<feature type="region of interest" description="Disordered" evidence="1">
    <location>
        <begin position="25"/>
        <end position="47"/>
    </location>
</feature>
<dbReference type="Proteomes" id="UP000037460">
    <property type="component" value="Unassembled WGS sequence"/>
</dbReference>
<proteinExistence type="predicted"/>